<gene>
    <name evidence="2" type="ORF">HOLleu_01162</name>
</gene>
<dbReference type="CDD" id="cd02440">
    <property type="entry name" value="AdoMet_MTases"/>
    <property type="match status" value="1"/>
</dbReference>
<dbReference type="EMBL" id="JAIZAY010000001">
    <property type="protein sequence ID" value="KAJ8048730.1"/>
    <property type="molecule type" value="Genomic_DNA"/>
</dbReference>
<keyword evidence="2" id="KW-0489">Methyltransferase</keyword>
<sequence>MAEFDFTVPVMTEVLDHINNSKDVSIVTIKEMYDQWVPTYDEELIKHNYQLPAQSSQIVAEYFSDKNISILDIASGTGLVGQELHRLGFTNIVALDISPKSLAAAEQKGVYKKLVCAEVGNGALPFDDKTFDAVICCGCFLPTHIRPKCLPELVRITKSGGIIVVPVGQRFIEVVKGEEKSFCKYYQLEFNEVTQELELSKRWKLISKTNIPYGVTDKTIFSFVWKVL</sequence>
<comment type="caution">
    <text evidence="2">The sequence shown here is derived from an EMBL/GenBank/DDBJ whole genome shotgun (WGS) entry which is preliminary data.</text>
</comment>
<dbReference type="PANTHER" id="PTHR43591:SF110">
    <property type="entry name" value="RHODANESE DOMAIN-CONTAINING PROTEIN"/>
    <property type="match status" value="1"/>
</dbReference>
<dbReference type="GO" id="GO:0032259">
    <property type="term" value="P:methylation"/>
    <property type="evidence" value="ECO:0007669"/>
    <property type="project" value="UniProtKB-KW"/>
</dbReference>
<dbReference type="SUPFAM" id="SSF53335">
    <property type="entry name" value="S-adenosyl-L-methionine-dependent methyltransferases"/>
    <property type="match status" value="1"/>
</dbReference>
<name>A0A9Q1CPK6_HOLLE</name>
<dbReference type="InterPro" id="IPR013216">
    <property type="entry name" value="Methyltransf_11"/>
</dbReference>
<accession>A0A9Q1CPK6</accession>
<organism evidence="2 3">
    <name type="scientific">Holothuria leucospilota</name>
    <name type="common">Black long sea cucumber</name>
    <name type="synonym">Mertensiothuria leucospilota</name>
    <dbReference type="NCBI Taxonomy" id="206669"/>
    <lineage>
        <taxon>Eukaryota</taxon>
        <taxon>Metazoa</taxon>
        <taxon>Echinodermata</taxon>
        <taxon>Eleutherozoa</taxon>
        <taxon>Echinozoa</taxon>
        <taxon>Holothuroidea</taxon>
        <taxon>Aspidochirotacea</taxon>
        <taxon>Aspidochirotida</taxon>
        <taxon>Holothuriidae</taxon>
        <taxon>Holothuria</taxon>
    </lineage>
</organism>
<dbReference type="Gene3D" id="3.40.50.150">
    <property type="entry name" value="Vaccinia Virus protein VP39"/>
    <property type="match status" value="1"/>
</dbReference>
<keyword evidence="3" id="KW-1185">Reference proteome</keyword>
<protein>
    <submittedName>
        <fullName evidence="2">Methyltransferase-like protein 27</fullName>
    </submittedName>
</protein>
<evidence type="ECO:0000313" key="2">
    <source>
        <dbReference type="EMBL" id="KAJ8048730.1"/>
    </source>
</evidence>
<dbReference type="PANTHER" id="PTHR43591">
    <property type="entry name" value="METHYLTRANSFERASE"/>
    <property type="match status" value="1"/>
</dbReference>
<keyword evidence="2" id="KW-0808">Transferase</keyword>
<dbReference type="GO" id="GO:0008757">
    <property type="term" value="F:S-adenosylmethionine-dependent methyltransferase activity"/>
    <property type="evidence" value="ECO:0007669"/>
    <property type="project" value="InterPro"/>
</dbReference>
<evidence type="ECO:0000259" key="1">
    <source>
        <dbReference type="Pfam" id="PF08241"/>
    </source>
</evidence>
<dbReference type="OrthoDB" id="2019266at2759"/>
<dbReference type="AlphaFoldDB" id="A0A9Q1CPK6"/>
<proteinExistence type="predicted"/>
<dbReference type="Proteomes" id="UP001152320">
    <property type="component" value="Chromosome 1"/>
</dbReference>
<dbReference type="InterPro" id="IPR029063">
    <property type="entry name" value="SAM-dependent_MTases_sf"/>
</dbReference>
<dbReference type="Pfam" id="PF08241">
    <property type="entry name" value="Methyltransf_11"/>
    <property type="match status" value="1"/>
</dbReference>
<feature type="domain" description="Methyltransferase type 11" evidence="1">
    <location>
        <begin position="71"/>
        <end position="165"/>
    </location>
</feature>
<evidence type="ECO:0000313" key="3">
    <source>
        <dbReference type="Proteomes" id="UP001152320"/>
    </source>
</evidence>
<reference evidence="2" key="1">
    <citation type="submission" date="2021-10" db="EMBL/GenBank/DDBJ databases">
        <title>Tropical sea cucumber genome reveals ecological adaptation and Cuvierian tubules defense mechanism.</title>
        <authorList>
            <person name="Chen T."/>
        </authorList>
    </citation>
    <scope>NUCLEOTIDE SEQUENCE</scope>
    <source>
        <strain evidence="2">Nanhai2018</strain>
        <tissue evidence="2">Muscle</tissue>
    </source>
</reference>